<organism evidence="1 2">
    <name type="scientific">Caerostris extrusa</name>
    <name type="common">Bark spider</name>
    <name type="synonym">Caerostris bankana</name>
    <dbReference type="NCBI Taxonomy" id="172846"/>
    <lineage>
        <taxon>Eukaryota</taxon>
        <taxon>Metazoa</taxon>
        <taxon>Ecdysozoa</taxon>
        <taxon>Arthropoda</taxon>
        <taxon>Chelicerata</taxon>
        <taxon>Arachnida</taxon>
        <taxon>Araneae</taxon>
        <taxon>Araneomorphae</taxon>
        <taxon>Entelegynae</taxon>
        <taxon>Araneoidea</taxon>
        <taxon>Araneidae</taxon>
        <taxon>Caerostris</taxon>
    </lineage>
</organism>
<dbReference type="EMBL" id="BPLR01001797">
    <property type="protein sequence ID" value="GIX66519.1"/>
    <property type="molecule type" value="Genomic_DNA"/>
</dbReference>
<name>A0AAV4M2E6_CAEEX</name>
<gene>
    <name evidence="1" type="ORF">CEXT_729391</name>
</gene>
<comment type="caution">
    <text evidence="1">The sequence shown here is derived from an EMBL/GenBank/DDBJ whole genome shotgun (WGS) entry which is preliminary data.</text>
</comment>
<dbReference type="Proteomes" id="UP001054945">
    <property type="component" value="Unassembled WGS sequence"/>
</dbReference>
<evidence type="ECO:0000313" key="2">
    <source>
        <dbReference type="Proteomes" id="UP001054945"/>
    </source>
</evidence>
<protein>
    <submittedName>
        <fullName evidence="1">Uncharacterized protein</fullName>
    </submittedName>
</protein>
<evidence type="ECO:0000313" key="1">
    <source>
        <dbReference type="EMBL" id="GIX66519.1"/>
    </source>
</evidence>
<keyword evidence="2" id="KW-1185">Reference proteome</keyword>
<dbReference type="PROSITE" id="PS51257">
    <property type="entry name" value="PROKAR_LIPOPROTEIN"/>
    <property type="match status" value="1"/>
</dbReference>
<sequence>MASSVSKLETNHSPLAIEEEGVSPTLVGMSCFPWGTCLANNFPILSITNPAVPKRPGSIPTSTQYSLPDVPIYRPVLSINK</sequence>
<accession>A0AAV4M2E6</accession>
<proteinExistence type="predicted"/>
<dbReference type="AlphaFoldDB" id="A0AAV4M2E6"/>
<reference evidence="1 2" key="1">
    <citation type="submission" date="2021-06" db="EMBL/GenBank/DDBJ databases">
        <title>Caerostris extrusa draft genome.</title>
        <authorList>
            <person name="Kono N."/>
            <person name="Arakawa K."/>
        </authorList>
    </citation>
    <scope>NUCLEOTIDE SEQUENCE [LARGE SCALE GENOMIC DNA]</scope>
</reference>